<evidence type="ECO:0000313" key="4">
    <source>
        <dbReference type="EMBL" id="MBB5069170.1"/>
    </source>
</evidence>
<gene>
    <name evidence="4" type="ORF">BJ969_002258</name>
</gene>
<dbReference type="PANTHER" id="PTHR30055:SF209">
    <property type="entry name" value="POSSIBLE TRANSCRIPTIONAL REGULATORY PROTEIN (PROBABLY TETR-FAMILY)"/>
    <property type="match status" value="1"/>
</dbReference>
<dbReference type="SUPFAM" id="SSF46689">
    <property type="entry name" value="Homeodomain-like"/>
    <property type="match status" value="1"/>
</dbReference>
<dbReference type="SUPFAM" id="SSF48498">
    <property type="entry name" value="Tetracyclin repressor-like, C-terminal domain"/>
    <property type="match status" value="1"/>
</dbReference>
<organism evidence="4 5">
    <name type="scientific">Saccharopolyspora gloriosae</name>
    <dbReference type="NCBI Taxonomy" id="455344"/>
    <lineage>
        <taxon>Bacteria</taxon>
        <taxon>Bacillati</taxon>
        <taxon>Actinomycetota</taxon>
        <taxon>Actinomycetes</taxon>
        <taxon>Pseudonocardiales</taxon>
        <taxon>Pseudonocardiaceae</taxon>
        <taxon>Saccharopolyspora</taxon>
    </lineage>
</organism>
<comment type="caution">
    <text evidence="4">The sequence shown here is derived from an EMBL/GenBank/DDBJ whole genome shotgun (WGS) entry which is preliminary data.</text>
</comment>
<dbReference type="InterPro" id="IPR001647">
    <property type="entry name" value="HTH_TetR"/>
</dbReference>
<dbReference type="PRINTS" id="PR00455">
    <property type="entry name" value="HTHTETR"/>
</dbReference>
<dbReference type="EMBL" id="JACHIV010000001">
    <property type="protein sequence ID" value="MBB5069170.1"/>
    <property type="molecule type" value="Genomic_DNA"/>
</dbReference>
<protein>
    <submittedName>
        <fullName evidence="4">AcrR family transcriptional regulator</fullName>
    </submittedName>
</protein>
<feature type="DNA-binding region" description="H-T-H motif" evidence="2">
    <location>
        <begin position="48"/>
        <end position="67"/>
    </location>
</feature>
<dbReference type="Gene3D" id="1.10.357.10">
    <property type="entry name" value="Tetracycline Repressor, domain 2"/>
    <property type="match status" value="1"/>
</dbReference>
<sequence length="204" mass="22122">MRADQPACDPPCTERAAHVERADAARNRRRIMDAAQGMVRRHGVESLSMEDVAQSAGVGVGTVYRRFGDRAGLAYALLDEREREFQEAFLSGPAPLGPGAAPAERIRAFLDALLDRVDEQSALLLVAETNSAHARHLSGAYGAHRAHLAELLRSARPEGDAQVWADALLAPFASVLITYQQEVAGMSLERIRAGLDDLITSLLR</sequence>
<dbReference type="InterPro" id="IPR050109">
    <property type="entry name" value="HTH-type_TetR-like_transc_reg"/>
</dbReference>
<dbReference type="InterPro" id="IPR036271">
    <property type="entry name" value="Tet_transcr_reg_TetR-rel_C_sf"/>
</dbReference>
<dbReference type="GO" id="GO:0003700">
    <property type="term" value="F:DNA-binding transcription factor activity"/>
    <property type="evidence" value="ECO:0007669"/>
    <property type="project" value="TreeGrafter"/>
</dbReference>
<accession>A0A840NB37</accession>
<dbReference type="RefSeq" id="WP_184478892.1">
    <property type="nucleotide sequence ID" value="NZ_JACHIV010000001.1"/>
</dbReference>
<name>A0A840NB37_9PSEU</name>
<feature type="domain" description="HTH tetR-type" evidence="3">
    <location>
        <begin position="25"/>
        <end position="85"/>
    </location>
</feature>
<evidence type="ECO:0000259" key="3">
    <source>
        <dbReference type="PROSITE" id="PS50977"/>
    </source>
</evidence>
<evidence type="ECO:0000256" key="1">
    <source>
        <dbReference type="ARBA" id="ARBA00023125"/>
    </source>
</evidence>
<dbReference type="AlphaFoldDB" id="A0A840NB37"/>
<dbReference type="PROSITE" id="PS50977">
    <property type="entry name" value="HTH_TETR_2"/>
    <property type="match status" value="1"/>
</dbReference>
<evidence type="ECO:0000313" key="5">
    <source>
        <dbReference type="Proteomes" id="UP000580474"/>
    </source>
</evidence>
<dbReference type="PANTHER" id="PTHR30055">
    <property type="entry name" value="HTH-TYPE TRANSCRIPTIONAL REGULATOR RUTR"/>
    <property type="match status" value="1"/>
</dbReference>
<dbReference type="Pfam" id="PF00440">
    <property type="entry name" value="TetR_N"/>
    <property type="match status" value="1"/>
</dbReference>
<dbReference type="GO" id="GO:0000976">
    <property type="term" value="F:transcription cis-regulatory region binding"/>
    <property type="evidence" value="ECO:0007669"/>
    <property type="project" value="TreeGrafter"/>
</dbReference>
<evidence type="ECO:0000256" key="2">
    <source>
        <dbReference type="PROSITE-ProRule" id="PRU00335"/>
    </source>
</evidence>
<keyword evidence="1 2" id="KW-0238">DNA-binding</keyword>
<dbReference type="InterPro" id="IPR009057">
    <property type="entry name" value="Homeodomain-like_sf"/>
</dbReference>
<keyword evidence="5" id="KW-1185">Reference proteome</keyword>
<proteinExistence type="predicted"/>
<dbReference type="Proteomes" id="UP000580474">
    <property type="component" value="Unassembled WGS sequence"/>
</dbReference>
<reference evidence="4 5" key="1">
    <citation type="submission" date="2020-08" db="EMBL/GenBank/DDBJ databases">
        <title>Sequencing the genomes of 1000 actinobacteria strains.</title>
        <authorList>
            <person name="Klenk H.-P."/>
        </authorList>
    </citation>
    <scope>NUCLEOTIDE SEQUENCE [LARGE SCALE GENOMIC DNA]</scope>
    <source>
        <strain evidence="4 5">DSM 45582</strain>
    </source>
</reference>